<name>A0ABV4DPS1_9LACO</name>
<protein>
    <submittedName>
        <fullName evidence="3">Exopolyphosphatase</fullName>
    </submittedName>
</protein>
<evidence type="ECO:0000313" key="3">
    <source>
        <dbReference type="EMBL" id="MEY8662460.1"/>
    </source>
</evidence>
<proteinExistence type="inferred from homology"/>
<dbReference type="Gene3D" id="3.30.420.40">
    <property type="match status" value="1"/>
</dbReference>
<gene>
    <name evidence="3" type="ORF">AALT52_06105</name>
</gene>
<dbReference type="RefSeq" id="WP_369942038.1">
    <property type="nucleotide sequence ID" value="NZ_JBCLUF010000018.1"/>
</dbReference>
<feature type="domain" description="Ppx/GppA phosphatase N-terminal" evidence="2">
    <location>
        <begin position="23"/>
        <end position="309"/>
    </location>
</feature>
<organism evidence="3 4">
    <name type="scientific">Ligilactobacillus faecis</name>
    <dbReference type="NCBI Taxonomy" id="762833"/>
    <lineage>
        <taxon>Bacteria</taxon>
        <taxon>Bacillati</taxon>
        <taxon>Bacillota</taxon>
        <taxon>Bacilli</taxon>
        <taxon>Lactobacillales</taxon>
        <taxon>Lactobacillaceae</taxon>
        <taxon>Ligilactobacillus</taxon>
    </lineage>
</organism>
<evidence type="ECO:0000313" key="4">
    <source>
        <dbReference type="Proteomes" id="UP001565236"/>
    </source>
</evidence>
<dbReference type="Proteomes" id="UP001565236">
    <property type="component" value="Unassembled WGS sequence"/>
</dbReference>
<accession>A0ABV4DPS1</accession>
<dbReference type="PANTHER" id="PTHR30005:SF0">
    <property type="entry name" value="RETROGRADE REGULATION PROTEIN 2"/>
    <property type="match status" value="1"/>
</dbReference>
<dbReference type="PANTHER" id="PTHR30005">
    <property type="entry name" value="EXOPOLYPHOSPHATASE"/>
    <property type="match status" value="1"/>
</dbReference>
<evidence type="ECO:0000259" key="2">
    <source>
        <dbReference type="Pfam" id="PF02541"/>
    </source>
</evidence>
<dbReference type="InterPro" id="IPR050273">
    <property type="entry name" value="GppA/Ppx_hydrolase"/>
</dbReference>
<comment type="similarity">
    <text evidence="1">Belongs to the GppA/Ppx family.</text>
</comment>
<keyword evidence="4" id="KW-1185">Reference proteome</keyword>
<dbReference type="Gene3D" id="3.30.420.150">
    <property type="entry name" value="Exopolyphosphatase. Domain 2"/>
    <property type="match status" value="1"/>
</dbReference>
<dbReference type="SUPFAM" id="SSF53067">
    <property type="entry name" value="Actin-like ATPase domain"/>
    <property type="match status" value="2"/>
</dbReference>
<dbReference type="EMBL" id="JBCLUF010000018">
    <property type="protein sequence ID" value="MEY8662460.1"/>
    <property type="molecule type" value="Genomic_DNA"/>
</dbReference>
<evidence type="ECO:0000256" key="1">
    <source>
        <dbReference type="ARBA" id="ARBA00007125"/>
    </source>
</evidence>
<comment type="caution">
    <text evidence="3">The sequence shown here is derived from an EMBL/GenBank/DDBJ whole genome shotgun (WGS) entry which is preliminary data.</text>
</comment>
<dbReference type="InterPro" id="IPR003695">
    <property type="entry name" value="Ppx_GppA_N"/>
</dbReference>
<dbReference type="Pfam" id="PF02541">
    <property type="entry name" value="Ppx-GppA"/>
    <property type="match status" value="1"/>
</dbReference>
<sequence>MKTLVMLDFGSNSTRISINRIEKDGTFTEIKRAKEMTRLAEGMGKPDDRKVLQESAIARTIEALLKFKKMYRDLPNVSIHGIATAAVREAENSEAFLEKVKAVTGVDVEVLSGNAEAYYDYVAVVRSLDIEDCVICDMGGGSFELIVVREKKAQNYVSIPYGAVSLSEKFNLKDKVSAHDLFSFYRFLNFKYHQLPWLEEGKHLPLVLLGGASRTVARQELLRIGENDLRQIHGLKMSAYMFLGTYTDWLSKDANQRRALLGPEEAARADIILGGLTPLAFLVEYLRTPELIFSESGVREGVLYSMMEQE</sequence>
<reference evidence="3 4" key="1">
    <citation type="submission" date="2024-03" db="EMBL/GenBank/DDBJ databases">
        <title>Mouse gut bacterial collection (mGBC) of GemPharmatech.</title>
        <authorList>
            <person name="He Y."/>
            <person name="Dong L."/>
            <person name="Wu D."/>
            <person name="Gao X."/>
            <person name="Lin Z."/>
        </authorList>
    </citation>
    <scope>NUCLEOTIDE SEQUENCE [LARGE SCALE GENOMIC DNA]</scope>
    <source>
        <strain evidence="3 4">15-30</strain>
    </source>
</reference>
<dbReference type="CDD" id="cd24052">
    <property type="entry name" value="ASKHA_NBD_HpPPX-GppA-like"/>
    <property type="match status" value="1"/>
</dbReference>
<dbReference type="InterPro" id="IPR043129">
    <property type="entry name" value="ATPase_NBD"/>
</dbReference>